<name>A0A330LTW8_9GAMM</name>
<reference evidence="3" key="1">
    <citation type="submission" date="2018-05" db="EMBL/GenBank/DDBJ databases">
        <authorList>
            <person name="Cea G.-C."/>
            <person name="William W."/>
        </authorList>
    </citation>
    <scope>NUCLEOTIDE SEQUENCE [LARGE SCALE GENOMIC DNA]</scope>
    <source>
        <strain evidence="3">DB21MT 5</strain>
    </source>
</reference>
<accession>A0A330LTW8</accession>
<evidence type="ECO:0000313" key="2">
    <source>
        <dbReference type="EMBL" id="SQD79268.1"/>
    </source>
</evidence>
<evidence type="ECO:0000256" key="1">
    <source>
        <dbReference type="SAM" id="Phobius"/>
    </source>
</evidence>
<gene>
    <name evidence="2" type="ORF">MORIYA_2803</name>
</gene>
<organism evidence="2 3">
    <name type="scientific">Moritella yayanosii</name>
    <dbReference type="NCBI Taxonomy" id="69539"/>
    <lineage>
        <taxon>Bacteria</taxon>
        <taxon>Pseudomonadati</taxon>
        <taxon>Pseudomonadota</taxon>
        <taxon>Gammaproteobacteria</taxon>
        <taxon>Alteromonadales</taxon>
        <taxon>Moritellaceae</taxon>
        <taxon>Moritella</taxon>
    </lineage>
</organism>
<dbReference type="EMBL" id="LS483250">
    <property type="protein sequence ID" value="SQD79268.1"/>
    <property type="molecule type" value="Genomic_DNA"/>
</dbReference>
<evidence type="ECO:0000313" key="3">
    <source>
        <dbReference type="Proteomes" id="UP000250163"/>
    </source>
</evidence>
<dbReference type="KEGG" id="mya:MORIYA_2803"/>
<keyword evidence="1" id="KW-1133">Transmembrane helix</keyword>
<protein>
    <submittedName>
        <fullName evidence="2">Uncharacterized protein</fullName>
    </submittedName>
</protein>
<dbReference type="Proteomes" id="UP000250163">
    <property type="component" value="Chromosome MORIYA"/>
</dbReference>
<feature type="transmembrane region" description="Helical" evidence="1">
    <location>
        <begin position="6"/>
        <end position="27"/>
    </location>
</feature>
<keyword evidence="3" id="KW-1185">Reference proteome</keyword>
<proteinExistence type="predicted"/>
<keyword evidence="1" id="KW-0812">Transmembrane</keyword>
<dbReference type="AlphaFoldDB" id="A0A330LTW8"/>
<sequence>MSICLVYDVIVRFLIFLFIFDFFKLTLANVIYISIMHPTDTATAAQYAL</sequence>
<keyword evidence="1" id="KW-0472">Membrane</keyword>